<keyword evidence="1" id="KW-0175">Coiled coil</keyword>
<accession>A0ABX6ENF0</accession>
<dbReference type="EMBL" id="CP015054">
    <property type="protein sequence ID" value="QGN13743.1"/>
    <property type="molecule type" value="Genomic_DNA"/>
</dbReference>
<name>A0ABX6ENF0_KLUMA</name>
<reference evidence="2 3" key="2">
    <citation type="submission" date="2019-11" db="EMBL/GenBank/DDBJ databases">
        <authorList>
            <person name="Lu H."/>
        </authorList>
    </citation>
    <scope>NUCLEOTIDE SEQUENCE [LARGE SCALE GENOMIC DNA]</scope>
    <source>
        <strain evidence="2 3">FIM1</strain>
    </source>
</reference>
<keyword evidence="3" id="KW-1185">Reference proteome</keyword>
<dbReference type="Gene3D" id="6.10.250.2790">
    <property type="match status" value="1"/>
</dbReference>
<protein>
    <submittedName>
        <fullName evidence="2">Conserved oligomeric Golgi complex subunit 7</fullName>
    </submittedName>
</protein>
<proteinExistence type="predicted"/>
<feature type="coiled-coil region" evidence="1">
    <location>
        <begin position="102"/>
        <end position="136"/>
    </location>
</feature>
<evidence type="ECO:0000256" key="1">
    <source>
        <dbReference type="SAM" id="Coils"/>
    </source>
</evidence>
<organism evidence="2 3">
    <name type="scientific">Kluyveromyces marxianus</name>
    <name type="common">Yeast</name>
    <name type="synonym">Candida kefyr</name>
    <dbReference type="NCBI Taxonomy" id="4911"/>
    <lineage>
        <taxon>Eukaryota</taxon>
        <taxon>Fungi</taxon>
        <taxon>Dikarya</taxon>
        <taxon>Ascomycota</taxon>
        <taxon>Saccharomycotina</taxon>
        <taxon>Saccharomycetes</taxon>
        <taxon>Saccharomycetales</taxon>
        <taxon>Saccharomycetaceae</taxon>
        <taxon>Kluyveromyces</taxon>
    </lineage>
</organism>
<dbReference type="Proteomes" id="UP000422736">
    <property type="component" value="Chromosome 1"/>
</dbReference>
<reference evidence="2 3" key="1">
    <citation type="submission" date="2016-03" db="EMBL/GenBank/DDBJ databases">
        <title>How can Kluyveromyces marxianus grow so fast - potential evolutionary course in Saccharomyces Complex revealed by comparative genomics.</title>
        <authorList>
            <person name="Mo W."/>
            <person name="Lu W."/>
            <person name="Yang X."/>
            <person name="Qi J."/>
            <person name="Lv H."/>
        </authorList>
    </citation>
    <scope>NUCLEOTIDE SEQUENCE [LARGE SCALE GENOMIC DNA]</scope>
    <source>
        <strain evidence="2 3">FIM1</strain>
    </source>
</reference>
<gene>
    <name evidence="2" type="primary">COG7</name>
    <name evidence="2" type="ORF">FIM1_387</name>
</gene>
<sequence length="256" mass="28986">MSGSANTSTKTSNSNDALLNMFFDEDFVPQAYVDILLSSFQINQLDEIKTTSSSLLSRMDFYSGHVTRELESTIHRLEKPAELILYTPSTDQKGTTKLEYYLDTLANSVSLLEADVKNIEEQLEALNVKYESSNSVTETLSKLMLAKNSLLKVKRSFDTLKTIMEISIQDDQEKLQHITVEEFNLALATLQETITSTLAKPVKEPTELLRKIGDFIELKQMLKGLPKFYVPYSEFAQAIQKERDAYLNSIQSADEL</sequence>
<evidence type="ECO:0000313" key="2">
    <source>
        <dbReference type="EMBL" id="QGN13743.1"/>
    </source>
</evidence>
<evidence type="ECO:0000313" key="3">
    <source>
        <dbReference type="Proteomes" id="UP000422736"/>
    </source>
</evidence>